<evidence type="ECO:0000256" key="1">
    <source>
        <dbReference type="SAM" id="SignalP"/>
    </source>
</evidence>
<evidence type="ECO:0008006" key="4">
    <source>
        <dbReference type="Google" id="ProtNLM"/>
    </source>
</evidence>
<feature type="signal peptide" evidence="1">
    <location>
        <begin position="1"/>
        <end position="16"/>
    </location>
</feature>
<name>A0A8I6S276_CIMLE</name>
<evidence type="ECO:0000313" key="2">
    <source>
        <dbReference type="EnsemblMetazoa" id="XP_014255785.1"/>
    </source>
</evidence>
<dbReference type="Proteomes" id="UP000494040">
    <property type="component" value="Unassembled WGS sequence"/>
</dbReference>
<keyword evidence="3" id="KW-1185">Reference proteome</keyword>
<reference evidence="2" key="1">
    <citation type="submission" date="2022-01" db="UniProtKB">
        <authorList>
            <consortium name="EnsemblMetazoa"/>
        </authorList>
    </citation>
    <scope>IDENTIFICATION</scope>
</reference>
<protein>
    <recommendedName>
        <fullName evidence="4">CPR type cuticle protein</fullName>
    </recommendedName>
</protein>
<dbReference type="AlphaFoldDB" id="A0A8I6S276"/>
<dbReference type="EnsemblMetazoa" id="XM_014400299.2">
    <property type="protein sequence ID" value="XP_014255785.1"/>
    <property type="gene ID" value="LOC106670194"/>
</dbReference>
<accession>A0A8I6S276</accession>
<gene>
    <name evidence="2" type="primary">106670194</name>
</gene>
<organism evidence="2 3">
    <name type="scientific">Cimex lectularius</name>
    <name type="common">Bed bug</name>
    <name type="synonym">Acanthia lectularia</name>
    <dbReference type="NCBI Taxonomy" id="79782"/>
    <lineage>
        <taxon>Eukaryota</taxon>
        <taxon>Metazoa</taxon>
        <taxon>Ecdysozoa</taxon>
        <taxon>Arthropoda</taxon>
        <taxon>Hexapoda</taxon>
        <taxon>Insecta</taxon>
        <taxon>Pterygota</taxon>
        <taxon>Neoptera</taxon>
        <taxon>Paraneoptera</taxon>
        <taxon>Hemiptera</taxon>
        <taxon>Heteroptera</taxon>
        <taxon>Panheteroptera</taxon>
        <taxon>Cimicomorpha</taxon>
        <taxon>Cimicidae</taxon>
        <taxon>Cimex</taxon>
    </lineage>
</organism>
<keyword evidence="1" id="KW-0732">Signal</keyword>
<feature type="chain" id="PRO_5035205405" description="CPR type cuticle protein" evidence="1">
    <location>
        <begin position="17"/>
        <end position="127"/>
    </location>
</feature>
<evidence type="ECO:0000313" key="3">
    <source>
        <dbReference type="Proteomes" id="UP000494040"/>
    </source>
</evidence>
<dbReference type="KEGG" id="clec:106670194"/>
<proteinExistence type="predicted"/>
<sequence length="127" mass="14572">MHFHWIFVFLVSLVSGIIVPSDPRIPYMFPPGYGTLQQDDQDNGSAYSQAPTNVEKAFNYPYLLEELLRRQQRGRTAQSYYFMSQNTANQLAIDYNRVNGAAGKTVPFVAPHLQKRPAFMTPMPYTY</sequence>